<protein>
    <submittedName>
        <fullName evidence="2">Glycosyltransferase involved in cell wall biosynthesis</fullName>
    </submittedName>
</protein>
<proteinExistence type="predicted"/>
<dbReference type="Proteomes" id="UP000247540">
    <property type="component" value="Unassembled WGS sequence"/>
</dbReference>
<organism evidence="2 3">
    <name type="scientific">Xylophilus ampelinus</name>
    <dbReference type="NCBI Taxonomy" id="54067"/>
    <lineage>
        <taxon>Bacteria</taxon>
        <taxon>Pseudomonadati</taxon>
        <taxon>Pseudomonadota</taxon>
        <taxon>Betaproteobacteria</taxon>
        <taxon>Burkholderiales</taxon>
        <taxon>Xylophilus</taxon>
    </lineage>
</organism>
<keyword evidence="2" id="KW-0808">Transferase</keyword>
<keyword evidence="1" id="KW-0812">Transmembrane</keyword>
<dbReference type="Gene3D" id="3.40.50.2000">
    <property type="entry name" value="Glycogen Phosphorylase B"/>
    <property type="match status" value="1"/>
</dbReference>
<evidence type="ECO:0000313" key="3">
    <source>
        <dbReference type="Proteomes" id="UP000247540"/>
    </source>
</evidence>
<accession>A0A318SNE9</accession>
<dbReference type="SUPFAM" id="SSF53756">
    <property type="entry name" value="UDP-Glycosyltransferase/glycogen phosphorylase"/>
    <property type="match status" value="1"/>
</dbReference>
<evidence type="ECO:0000256" key="1">
    <source>
        <dbReference type="SAM" id="Phobius"/>
    </source>
</evidence>
<gene>
    <name evidence="2" type="ORF">DFQ15_10578</name>
</gene>
<comment type="caution">
    <text evidence="2">The sequence shown here is derived from an EMBL/GenBank/DDBJ whole genome shotgun (WGS) entry which is preliminary data.</text>
</comment>
<dbReference type="GO" id="GO:0016740">
    <property type="term" value="F:transferase activity"/>
    <property type="evidence" value="ECO:0007669"/>
    <property type="project" value="UniProtKB-KW"/>
</dbReference>
<keyword evidence="1" id="KW-1133">Transmembrane helix</keyword>
<evidence type="ECO:0000313" key="2">
    <source>
        <dbReference type="EMBL" id="PYE78719.1"/>
    </source>
</evidence>
<reference evidence="2 3" key="1">
    <citation type="submission" date="2018-06" db="EMBL/GenBank/DDBJ databases">
        <title>Genomic Encyclopedia of Type Strains, Phase III (KMG-III): the genomes of soil and plant-associated and newly described type strains.</title>
        <authorList>
            <person name="Whitman W."/>
        </authorList>
    </citation>
    <scope>NUCLEOTIDE SEQUENCE [LARGE SCALE GENOMIC DNA]</scope>
    <source>
        <strain evidence="2 3">CECT 7646</strain>
    </source>
</reference>
<keyword evidence="1" id="KW-0472">Membrane</keyword>
<keyword evidence="3" id="KW-1185">Reference proteome</keyword>
<name>A0A318SNE9_9BURK</name>
<feature type="transmembrane region" description="Helical" evidence="1">
    <location>
        <begin position="6"/>
        <end position="26"/>
    </location>
</feature>
<dbReference type="EMBL" id="QJTC01000005">
    <property type="protein sequence ID" value="PYE78719.1"/>
    <property type="molecule type" value="Genomic_DNA"/>
</dbReference>
<dbReference type="AlphaFoldDB" id="A0A318SNE9"/>
<sequence>MHIFRGGMISFLNCMSILVLPLVAVARVPLKWAWGRAPVSIWTGAPILNMAINAKSERLTGARSYSVVSHTYFITNKFDFDLQRFPLGRIFNTQYRYVAFLLICLLADRAHIYLDGGILPNARMRSFNKLELFAYNFMGIDIFAWTYGGDCRTQRVTRSLGDPNCCTDCTAQNSACICDEDLFKPRYEYARNKCTAIFSMGDMIEYTPGSVNTLYFWPLDVKDKKYKAVHPATPPSPSAVRIVHAPNHRMFKGTRFIEAAVSELSAEGLAVELVLVERIPNEHALKIYQTADIIVDQVMVGFHGFFALEAMAMSKPVVCFIRDPARYLIDVKSSPIINASPDDIKAVLRKWVKASRSERLDRGRQGRNFIEKHYSMDAFAKRLDTAYTELGVSK</sequence>